<dbReference type="Gene3D" id="3.40.1400.10">
    <property type="entry name" value="Sugar-phosphate isomerase, RpiB/LacA/LacB"/>
    <property type="match status" value="1"/>
</dbReference>
<dbReference type="GO" id="GO:0005975">
    <property type="term" value="P:carbohydrate metabolic process"/>
    <property type="evidence" value="ECO:0007669"/>
    <property type="project" value="InterPro"/>
</dbReference>
<sequence length="152" mass="16467">MADKEKIAIASDHAGVELKAAVGEVLKAEGFAVLDLGPDNPEQSVDYPDYGKAVAKRVSCGELKRGILICGTGIGMSLVANKYPGVRAALVHDRFTAEAAKEHNNANILVLGARVVTVDLAKELVRLWLKTEYVGGRHQRRIDKIEIEECCK</sequence>
<dbReference type="SUPFAM" id="SSF89623">
    <property type="entry name" value="Ribose/Galactose isomerase RpiB/AlsB"/>
    <property type="match status" value="1"/>
</dbReference>
<dbReference type="NCBIfam" id="NF004051">
    <property type="entry name" value="PRK05571.1"/>
    <property type="match status" value="1"/>
</dbReference>
<accession>A0A3B0QYQ3</accession>
<dbReference type="EC" id="5.3.1.6" evidence="3"/>
<evidence type="ECO:0000256" key="2">
    <source>
        <dbReference type="ARBA" id="ARBA00023235"/>
    </source>
</evidence>
<dbReference type="PANTHER" id="PTHR43732">
    <property type="entry name" value="RIBOSE 5-PHOSPHATE ISOMERASE-RELATED"/>
    <property type="match status" value="1"/>
</dbReference>
<dbReference type="InterPro" id="IPR051812">
    <property type="entry name" value="SPI_LacAB/RpiB"/>
</dbReference>
<dbReference type="NCBIfam" id="TIGR00689">
    <property type="entry name" value="rpiB_lacA_lacB"/>
    <property type="match status" value="1"/>
</dbReference>
<proteinExistence type="inferred from homology"/>
<dbReference type="AlphaFoldDB" id="A0A3B0QYQ3"/>
<dbReference type="InterPro" id="IPR036569">
    <property type="entry name" value="RpiB_LacA_LacB_sf"/>
</dbReference>
<dbReference type="InterPro" id="IPR004785">
    <property type="entry name" value="RpiB"/>
</dbReference>
<dbReference type="PIRSF" id="PIRSF005384">
    <property type="entry name" value="RpiB_LacA_B"/>
    <property type="match status" value="1"/>
</dbReference>
<dbReference type="Pfam" id="PF02502">
    <property type="entry name" value="LacAB_rpiB"/>
    <property type="match status" value="1"/>
</dbReference>
<name>A0A3B0QYQ3_9ZZZZ</name>
<organism evidence="3">
    <name type="scientific">hydrothermal vent metagenome</name>
    <dbReference type="NCBI Taxonomy" id="652676"/>
    <lineage>
        <taxon>unclassified sequences</taxon>
        <taxon>metagenomes</taxon>
        <taxon>ecological metagenomes</taxon>
    </lineage>
</organism>
<reference evidence="3" key="1">
    <citation type="submission" date="2018-06" db="EMBL/GenBank/DDBJ databases">
        <authorList>
            <person name="Zhirakovskaya E."/>
        </authorList>
    </citation>
    <scope>NUCLEOTIDE SEQUENCE</scope>
</reference>
<dbReference type="InterPro" id="IPR003500">
    <property type="entry name" value="RpiB_LacA_LacB"/>
</dbReference>
<comment type="similarity">
    <text evidence="1">Belongs to the LacAB/RpiB family.</text>
</comment>
<dbReference type="EMBL" id="UOEA01000083">
    <property type="protein sequence ID" value="VAV85181.1"/>
    <property type="molecule type" value="Genomic_DNA"/>
</dbReference>
<dbReference type="PANTHER" id="PTHR43732:SF1">
    <property type="entry name" value="RIBOSE 5-PHOSPHATE ISOMERASE"/>
    <property type="match status" value="1"/>
</dbReference>
<dbReference type="GO" id="GO:0004751">
    <property type="term" value="F:ribose-5-phosphate isomerase activity"/>
    <property type="evidence" value="ECO:0007669"/>
    <property type="project" value="UniProtKB-EC"/>
</dbReference>
<gene>
    <name evidence="3" type="ORF">MNBD_DELTA01-1692</name>
</gene>
<protein>
    <submittedName>
        <fullName evidence="3">Ribose 5-phosphate isomerase B</fullName>
        <ecNumber evidence="3">5.3.1.6</ecNumber>
    </submittedName>
</protein>
<evidence type="ECO:0000313" key="3">
    <source>
        <dbReference type="EMBL" id="VAV85181.1"/>
    </source>
</evidence>
<evidence type="ECO:0000256" key="1">
    <source>
        <dbReference type="ARBA" id="ARBA00008754"/>
    </source>
</evidence>
<dbReference type="NCBIfam" id="TIGR01120">
    <property type="entry name" value="rpiB"/>
    <property type="match status" value="1"/>
</dbReference>
<keyword evidence="2 3" id="KW-0413">Isomerase</keyword>